<evidence type="ECO:0000313" key="5">
    <source>
        <dbReference type="Proteomes" id="UP000016562"/>
    </source>
</evidence>
<sequence>MKNFKWAILGVALVAGYASADEANTTTSNDDAGFFSGITLGAGYASDSNVDGKTLNGYTIYSRGYLVPSLKDYLFTDFRWSHTSSDDEDPAVTGPNHIISFSKYDLERTQANIGVDYPFQATQSISIKPYLTAGWAWDTLEVDGRKGHDNGVIAALGLETQFGQHVVTNLGYSEQFSGDLKADQFMLDVGYKFK</sequence>
<feature type="chain" id="PRO_5004638384" description="Outer membrane protein beta-barrel domain-containing protein" evidence="2">
    <location>
        <begin position="21"/>
        <end position="194"/>
    </location>
</feature>
<evidence type="ECO:0000313" key="4">
    <source>
        <dbReference type="EMBL" id="GAD79522.1"/>
    </source>
</evidence>
<reference evidence="4 5" key="1">
    <citation type="submission" date="2013-09" db="EMBL/GenBank/DDBJ databases">
        <title>Whole genome shotgun sequence of Vibrio ezurae NBRC 102218.</title>
        <authorList>
            <person name="Yoshida I."/>
            <person name="Hosoyama A."/>
            <person name="Numata M."/>
            <person name="Hashimoto M."/>
            <person name="Hosoyama Y."/>
            <person name="Tsuchikane K."/>
            <person name="Noguchi M."/>
            <person name="Hirakata S."/>
            <person name="Ichikawa N."/>
            <person name="Ohji S."/>
            <person name="Yamazoe A."/>
            <person name="Fujita N."/>
        </authorList>
    </citation>
    <scope>NUCLEOTIDE SEQUENCE [LARGE SCALE GENOMIC DNA]</scope>
    <source>
        <strain evidence="4 5">NBRC 102218</strain>
    </source>
</reference>
<dbReference type="OrthoDB" id="5874858at2"/>
<dbReference type="eggNOG" id="ENOG5031P9I">
    <property type="taxonomic scope" value="Bacteria"/>
</dbReference>
<accession>U3B253</accession>
<evidence type="ECO:0000256" key="1">
    <source>
        <dbReference type="ARBA" id="ARBA00022729"/>
    </source>
</evidence>
<evidence type="ECO:0000256" key="2">
    <source>
        <dbReference type="SAM" id="SignalP"/>
    </source>
</evidence>
<gene>
    <name evidence="4" type="ORF">VEZ01S_17_00090</name>
</gene>
<dbReference type="Gene3D" id="2.40.160.20">
    <property type="match status" value="1"/>
</dbReference>
<dbReference type="InterPro" id="IPR027385">
    <property type="entry name" value="Beta-barrel_OMP"/>
</dbReference>
<dbReference type="EMBL" id="BATM01000017">
    <property type="protein sequence ID" value="GAD79522.1"/>
    <property type="molecule type" value="Genomic_DNA"/>
</dbReference>
<evidence type="ECO:0000259" key="3">
    <source>
        <dbReference type="Pfam" id="PF13505"/>
    </source>
</evidence>
<dbReference type="STRING" id="1219080.VEZ01S_17_00090"/>
<name>U3B253_9VIBR</name>
<comment type="caution">
    <text evidence="4">The sequence shown here is derived from an EMBL/GenBank/DDBJ whole genome shotgun (WGS) entry which is preliminary data.</text>
</comment>
<feature type="domain" description="Outer membrane protein beta-barrel" evidence="3">
    <location>
        <begin position="12"/>
        <end position="193"/>
    </location>
</feature>
<keyword evidence="1 2" id="KW-0732">Signal</keyword>
<feature type="signal peptide" evidence="2">
    <location>
        <begin position="1"/>
        <end position="20"/>
    </location>
</feature>
<dbReference type="RefSeq" id="WP_021713231.1">
    <property type="nucleotide sequence ID" value="NZ_BATM01000017.1"/>
</dbReference>
<organism evidence="4 5">
    <name type="scientific">Vibrio ezurae NBRC 102218</name>
    <dbReference type="NCBI Taxonomy" id="1219080"/>
    <lineage>
        <taxon>Bacteria</taxon>
        <taxon>Pseudomonadati</taxon>
        <taxon>Pseudomonadota</taxon>
        <taxon>Gammaproteobacteria</taxon>
        <taxon>Vibrionales</taxon>
        <taxon>Vibrionaceae</taxon>
        <taxon>Vibrio</taxon>
    </lineage>
</organism>
<dbReference type="AlphaFoldDB" id="U3B253"/>
<dbReference type="InterPro" id="IPR011250">
    <property type="entry name" value="OMP/PagP_B-barrel"/>
</dbReference>
<protein>
    <recommendedName>
        <fullName evidence="3">Outer membrane protein beta-barrel domain-containing protein</fullName>
    </recommendedName>
</protein>
<dbReference type="Proteomes" id="UP000016562">
    <property type="component" value="Unassembled WGS sequence"/>
</dbReference>
<keyword evidence="5" id="KW-1185">Reference proteome</keyword>
<dbReference type="Pfam" id="PF13505">
    <property type="entry name" value="OMP_b-brl"/>
    <property type="match status" value="1"/>
</dbReference>
<dbReference type="SUPFAM" id="SSF56925">
    <property type="entry name" value="OMPA-like"/>
    <property type="match status" value="1"/>
</dbReference>
<proteinExistence type="predicted"/>